<dbReference type="CDD" id="cd16118">
    <property type="entry name" value="UBX2_UBXN9"/>
    <property type="match status" value="1"/>
</dbReference>
<dbReference type="GO" id="GO:0005737">
    <property type="term" value="C:cytoplasm"/>
    <property type="evidence" value="ECO:0007669"/>
    <property type="project" value="TreeGrafter"/>
</dbReference>
<proteinExistence type="predicted"/>
<feature type="repeat" description="WD" evidence="1">
    <location>
        <begin position="78"/>
        <end position="110"/>
    </location>
</feature>
<dbReference type="GO" id="GO:0005634">
    <property type="term" value="C:nucleus"/>
    <property type="evidence" value="ECO:0007669"/>
    <property type="project" value="TreeGrafter"/>
</dbReference>
<dbReference type="InterPro" id="IPR029071">
    <property type="entry name" value="Ubiquitin-like_domsf"/>
</dbReference>
<feature type="region of interest" description="Disordered" evidence="2">
    <location>
        <begin position="594"/>
        <end position="613"/>
    </location>
</feature>
<feature type="region of interest" description="Disordered" evidence="2">
    <location>
        <begin position="1"/>
        <end position="34"/>
    </location>
</feature>
<evidence type="ECO:0000313" key="4">
    <source>
        <dbReference type="EMBL" id="KAJ1984984.1"/>
    </source>
</evidence>
<organism evidence="4 5">
    <name type="scientific">Dimargaris verticillata</name>
    <dbReference type="NCBI Taxonomy" id="2761393"/>
    <lineage>
        <taxon>Eukaryota</taxon>
        <taxon>Fungi</taxon>
        <taxon>Fungi incertae sedis</taxon>
        <taxon>Zoopagomycota</taxon>
        <taxon>Kickxellomycotina</taxon>
        <taxon>Dimargaritomycetes</taxon>
        <taxon>Dimargaritales</taxon>
        <taxon>Dimargaritaceae</taxon>
        <taxon>Dimargaris</taxon>
    </lineage>
</organism>
<dbReference type="Gene3D" id="2.130.10.10">
    <property type="entry name" value="YVTN repeat-like/Quinoprotein amine dehydrogenase"/>
    <property type="match status" value="2"/>
</dbReference>
<dbReference type="InterPro" id="IPR001680">
    <property type="entry name" value="WD40_rpt"/>
</dbReference>
<name>A0A9W8B8D8_9FUNG</name>
<dbReference type="SUPFAM" id="SSF54236">
    <property type="entry name" value="Ubiquitin-like"/>
    <property type="match status" value="2"/>
</dbReference>
<dbReference type="Pfam" id="PF11470">
    <property type="entry name" value="TUG-UBL1"/>
    <property type="match status" value="1"/>
</dbReference>
<keyword evidence="5" id="KW-1185">Reference proteome</keyword>
<feature type="compositionally biased region" description="Polar residues" evidence="2">
    <location>
        <begin position="17"/>
        <end position="27"/>
    </location>
</feature>
<dbReference type="InterPro" id="IPR036322">
    <property type="entry name" value="WD40_repeat_dom_sf"/>
</dbReference>
<evidence type="ECO:0000256" key="1">
    <source>
        <dbReference type="PROSITE-ProRule" id="PRU00221"/>
    </source>
</evidence>
<dbReference type="CDD" id="cd16105">
    <property type="entry name" value="Ubl_ASPSCR1_like"/>
    <property type="match status" value="1"/>
</dbReference>
<feature type="compositionally biased region" description="Polar residues" evidence="2">
    <location>
        <begin position="666"/>
        <end position="678"/>
    </location>
</feature>
<dbReference type="Proteomes" id="UP001151582">
    <property type="component" value="Unassembled WGS sequence"/>
</dbReference>
<protein>
    <submittedName>
        <fullName evidence="4">Transcription factor spt8</fullName>
    </submittedName>
</protein>
<evidence type="ECO:0000313" key="5">
    <source>
        <dbReference type="Proteomes" id="UP001151582"/>
    </source>
</evidence>
<dbReference type="SMART" id="SM00166">
    <property type="entry name" value="UBX"/>
    <property type="match status" value="1"/>
</dbReference>
<dbReference type="CDD" id="cd17075">
    <property type="entry name" value="UBX1_UBXN9"/>
    <property type="match status" value="1"/>
</dbReference>
<dbReference type="InterPro" id="IPR001012">
    <property type="entry name" value="UBX_dom"/>
</dbReference>
<dbReference type="Pfam" id="PF00789">
    <property type="entry name" value="UBX"/>
    <property type="match status" value="1"/>
</dbReference>
<dbReference type="OrthoDB" id="10260946at2759"/>
<feature type="repeat" description="WD" evidence="1">
    <location>
        <begin position="208"/>
        <end position="249"/>
    </location>
</feature>
<dbReference type="InterPro" id="IPR015943">
    <property type="entry name" value="WD40/YVTN_repeat-like_dom_sf"/>
</dbReference>
<dbReference type="SUPFAM" id="SSF50978">
    <property type="entry name" value="WD40 repeat-like"/>
    <property type="match status" value="1"/>
</dbReference>
<feature type="region of interest" description="Disordered" evidence="2">
    <location>
        <begin position="758"/>
        <end position="783"/>
    </location>
</feature>
<accession>A0A9W8B8D8</accession>
<dbReference type="PROSITE" id="PS50082">
    <property type="entry name" value="WD_REPEATS_2"/>
    <property type="match status" value="2"/>
</dbReference>
<evidence type="ECO:0000259" key="3">
    <source>
        <dbReference type="PROSITE" id="PS50033"/>
    </source>
</evidence>
<dbReference type="InterPro" id="IPR057544">
    <property type="entry name" value="Beta-prop_SPT8"/>
</dbReference>
<dbReference type="AlphaFoldDB" id="A0A9W8B8D8"/>
<dbReference type="Gene3D" id="3.10.20.90">
    <property type="entry name" value="Phosphatidylinositol 3-kinase Catalytic Subunit, Chain A, domain 1"/>
    <property type="match status" value="2"/>
</dbReference>
<feature type="domain" description="UBX" evidence="3">
    <location>
        <begin position="779"/>
        <end position="854"/>
    </location>
</feature>
<feature type="region of interest" description="Disordered" evidence="2">
    <location>
        <begin position="885"/>
        <end position="941"/>
    </location>
</feature>
<dbReference type="InterPro" id="IPR059238">
    <property type="entry name" value="UBX1_UBXN9"/>
</dbReference>
<dbReference type="PROSITE" id="PS50033">
    <property type="entry name" value="UBX"/>
    <property type="match status" value="1"/>
</dbReference>
<dbReference type="InterPro" id="IPR021569">
    <property type="entry name" value="TUG-UBL1"/>
</dbReference>
<evidence type="ECO:0000256" key="2">
    <source>
        <dbReference type="SAM" id="MobiDB-lite"/>
    </source>
</evidence>
<dbReference type="Pfam" id="PF23798">
    <property type="entry name" value="Beta-prop_SPT8"/>
    <property type="match status" value="2"/>
</dbReference>
<reference evidence="4" key="1">
    <citation type="submission" date="2022-07" db="EMBL/GenBank/DDBJ databases">
        <title>Phylogenomic reconstructions and comparative analyses of Kickxellomycotina fungi.</title>
        <authorList>
            <person name="Reynolds N.K."/>
            <person name="Stajich J.E."/>
            <person name="Barry K."/>
            <person name="Grigoriev I.V."/>
            <person name="Crous P."/>
            <person name="Smith M.E."/>
        </authorList>
    </citation>
    <scope>NUCLEOTIDE SEQUENCE</scope>
    <source>
        <strain evidence="4">RSA 567</strain>
    </source>
</reference>
<dbReference type="EMBL" id="JANBQB010000007">
    <property type="protein sequence ID" value="KAJ1984984.1"/>
    <property type="molecule type" value="Genomic_DNA"/>
</dbReference>
<feature type="region of interest" description="Disordered" evidence="2">
    <location>
        <begin position="661"/>
        <end position="713"/>
    </location>
</feature>
<gene>
    <name evidence="4" type="primary">SPT8</name>
    <name evidence="4" type="ORF">H4R34_000328</name>
</gene>
<feature type="compositionally biased region" description="Basic and acidic residues" evidence="2">
    <location>
        <begin position="768"/>
        <end position="783"/>
    </location>
</feature>
<dbReference type="SMART" id="SM00320">
    <property type="entry name" value="WD40"/>
    <property type="match status" value="5"/>
</dbReference>
<dbReference type="GO" id="GO:0012506">
    <property type="term" value="C:vesicle membrane"/>
    <property type="evidence" value="ECO:0007669"/>
    <property type="project" value="TreeGrafter"/>
</dbReference>
<dbReference type="PANTHER" id="PTHR46467:SF1">
    <property type="entry name" value="TETHER CONTAINING UBX DOMAIN FOR GLUT4"/>
    <property type="match status" value="1"/>
</dbReference>
<dbReference type="GO" id="GO:0006886">
    <property type="term" value="P:intracellular protein transport"/>
    <property type="evidence" value="ECO:0007669"/>
    <property type="project" value="TreeGrafter"/>
</dbReference>
<sequence>MTDAQPSPTKSPPPSLATPSHAGSTPVPTKPPVRSHFIDTQLSRDGEVTVLHHPIKPLRSMYKKADTCDSYTITPYVSAVHPNPIYCVTATPCMTMLLTGSEDGYVRRWNFFDSMNGKTQLTQSQRHMQVDTITRAGALASYWDNDDTPEPFPEAGRGTVKNPYYSRNLSPVYSIGVHSEALWAVTGQAQHIALWGVRHDEGRKFHVFKEHVAPVSALTITPDEYGMISGSWDKRVLYWDLNTGQVAREFQGHRSQISSVTLRPFYRLRDQSAQADGAQPPGQPILLTSSVDGQSKLWDLRDPTSIPRTFNPPNQVPSWCTSVYIGRRNCTVDEWDFGSGKCIRSLKLPNNSGPVTSVACMANNKQLVCGSMDNIRIWNLIESTGDRNKVPFQIIPGHHGMAISTILIDQAGRFMITAAGNRGWEGPNASACYFYETKPVYGFRSTRFDESLTALLTRLFRPSITHCSRGMASNVQVEFGGRHQTIKTTPAMTLHTVVSTACQKHGLDDPGKYGLRYQRKPLDLSLSVRFANLPAGAKLELVRQAPSPQTAGTIRVALQLDNGSRIVGQGSAQTPIWELLASFDQAHSLGLLRHPTASDNPLPDETQPSGVTNSLSAPTVVIMNKELTSVDQLKATSLQALGITSGSAVIKVFFRHGSTALPVASPNDQGTRNQTGIASSGLLHVPSSVIPPNSDASPKREQPNAPDSSASRQVQVFAPTETHTVPEAALLDLPDSYYQLSSAELRVALDAQKRVRQSTESQGFKTRAVREKEQETKQRQHPETKIRFRFPDRTQLQATFRSSEPVAALYAFLGPTLASPDQPFTLSVPPHTALADQACTLYQAKLAPASIVNVIFSTPAGKPPYLKQAYLDQRVALTAPPLVPGVTISPEQEQATSSTSTTPSTAPSSAATPVADPALDSVASKPPRRNLVPKWFTAGKP</sequence>
<keyword evidence="1" id="KW-0853">WD repeat</keyword>
<comment type="caution">
    <text evidence="4">The sequence shown here is derived from an EMBL/GenBank/DDBJ whole genome shotgun (WGS) entry which is preliminary data.</text>
</comment>
<feature type="compositionally biased region" description="Low complexity" evidence="2">
    <location>
        <begin position="895"/>
        <end position="918"/>
    </location>
</feature>
<dbReference type="PANTHER" id="PTHR46467">
    <property type="entry name" value="TETHER CONTAINING UBX DOMAIN FOR GLUT4"/>
    <property type="match status" value="1"/>
</dbReference>
<dbReference type="PROSITE" id="PS50294">
    <property type="entry name" value="WD_REPEATS_REGION"/>
    <property type="match status" value="2"/>
</dbReference>